<dbReference type="PANTHER" id="PTHR12750:SF9">
    <property type="entry name" value="INOSITOL HEXAKISPHOSPHATE AND DIPHOSPHOINOSITOL-PENTAKISPHOSPHATE KINASE"/>
    <property type="match status" value="1"/>
</dbReference>
<feature type="compositionally biased region" description="Acidic residues" evidence="19">
    <location>
        <begin position="527"/>
        <end position="538"/>
    </location>
</feature>
<dbReference type="GO" id="GO:0004190">
    <property type="term" value="F:aspartic-type endopeptidase activity"/>
    <property type="evidence" value="ECO:0007669"/>
    <property type="project" value="UniProtKB-KW"/>
</dbReference>
<evidence type="ECO:0000256" key="15">
    <source>
        <dbReference type="PIRSR" id="PIRSR601461-1"/>
    </source>
</evidence>
<feature type="active site" evidence="15">
    <location>
        <position position="1573"/>
    </location>
</feature>
<evidence type="ECO:0000256" key="2">
    <source>
        <dbReference type="ARBA" id="ARBA00005609"/>
    </source>
</evidence>
<comment type="subcellular location">
    <subcellularLocation>
        <location evidence="1 18">Cytoplasm</location>
        <location evidence="1 18">Cytosol</location>
    </subcellularLocation>
</comment>
<dbReference type="EMBL" id="JAAPAO010000008">
    <property type="protein sequence ID" value="KAF4677761.1"/>
    <property type="molecule type" value="Genomic_DNA"/>
</dbReference>
<feature type="region of interest" description="Disordered" evidence="19">
    <location>
        <begin position="521"/>
        <end position="549"/>
    </location>
</feature>
<gene>
    <name evidence="21" type="ORF">FOL47_010354</name>
</gene>
<feature type="region of interest" description="Disordered" evidence="19">
    <location>
        <begin position="817"/>
        <end position="872"/>
    </location>
</feature>
<dbReference type="InterPro" id="IPR033379">
    <property type="entry name" value="Acid_Pase_AS"/>
</dbReference>
<feature type="region of interest" description="Disordered" evidence="19">
    <location>
        <begin position="79"/>
        <end position="123"/>
    </location>
</feature>
<evidence type="ECO:0000256" key="19">
    <source>
        <dbReference type="SAM" id="MobiDB-lite"/>
    </source>
</evidence>
<reference evidence="21 22" key="1">
    <citation type="submission" date="2020-04" db="EMBL/GenBank/DDBJ databases">
        <title>Perkinsus chesapeaki whole genome sequence.</title>
        <authorList>
            <person name="Bogema D.R."/>
        </authorList>
    </citation>
    <scope>NUCLEOTIDE SEQUENCE [LARGE SCALE GENOMIC DNA]</scope>
    <source>
        <strain evidence="21">ATCC PRA-425</strain>
    </source>
</reference>
<evidence type="ECO:0000256" key="8">
    <source>
        <dbReference type="ARBA" id="ARBA00022741"/>
    </source>
</evidence>
<feature type="active site" evidence="15">
    <location>
        <position position="1792"/>
    </location>
</feature>
<dbReference type="PANTHER" id="PTHR12750">
    <property type="entry name" value="DIPHOSPHOINOSITOL PENTAKISPHOSPHATE KINASE"/>
    <property type="match status" value="1"/>
</dbReference>
<evidence type="ECO:0000256" key="1">
    <source>
        <dbReference type="ARBA" id="ARBA00004514"/>
    </source>
</evidence>
<keyword evidence="4 18" id="KW-0963">Cytoplasm</keyword>
<dbReference type="Pfam" id="PF00328">
    <property type="entry name" value="His_Phos_2"/>
    <property type="match status" value="1"/>
</dbReference>
<dbReference type="InterPro" id="IPR037446">
    <property type="entry name" value="His_Pase_VIP1"/>
</dbReference>
<dbReference type="Gene3D" id="2.40.70.10">
    <property type="entry name" value="Acid Proteases"/>
    <property type="match status" value="2"/>
</dbReference>
<feature type="region of interest" description="Disordered" evidence="19">
    <location>
        <begin position="1082"/>
        <end position="1135"/>
    </location>
</feature>
<keyword evidence="6 17" id="KW-0645">Protease</keyword>
<dbReference type="Pfam" id="PF18086">
    <property type="entry name" value="PPIP5K2_N"/>
    <property type="match status" value="1"/>
</dbReference>
<keyword evidence="8 18" id="KW-0547">Nucleotide-binding</keyword>
<evidence type="ECO:0000313" key="21">
    <source>
        <dbReference type="EMBL" id="KAF4677761.1"/>
    </source>
</evidence>
<dbReference type="PRINTS" id="PR00792">
    <property type="entry name" value="PEPSIN"/>
</dbReference>
<organism evidence="21 22">
    <name type="scientific">Perkinsus chesapeaki</name>
    <name type="common">Clam parasite</name>
    <name type="synonym">Perkinsus andrewsi</name>
    <dbReference type="NCBI Taxonomy" id="330153"/>
    <lineage>
        <taxon>Eukaryota</taxon>
        <taxon>Sar</taxon>
        <taxon>Alveolata</taxon>
        <taxon>Perkinsozoa</taxon>
        <taxon>Perkinsea</taxon>
        <taxon>Perkinsida</taxon>
        <taxon>Perkinsidae</taxon>
        <taxon>Perkinsus</taxon>
    </lineage>
</organism>
<feature type="compositionally biased region" description="Basic and acidic residues" evidence="19">
    <location>
        <begin position="1113"/>
        <end position="1131"/>
    </location>
</feature>
<evidence type="ECO:0000256" key="3">
    <source>
        <dbReference type="ARBA" id="ARBA00007447"/>
    </source>
</evidence>
<evidence type="ECO:0000313" key="22">
    <source>
        <dbReference type="Proteomes" id="UP000591131"/>
    </source>
</evidence>
<feature type="disulfide bond" evidence="16">
    <location>
        <begin position="1586"/>
        <end position="1591"/>
    </location>
</feature>
<dbReference type="Gene3D" id="3.30.470.20">
    <property type="entry name" value="ATP-grasp fold, B domain"/>
    <property type="match status" value="1"/>
</dbReference>
<comment type="catalytic activity">
    <reaction evidence="14">
        <text>1D-myo-inositol hexakisphosphate + ATP = 1-diphospho-1D-myo-inositol 2,3,4,5,6-pentakisphosphate + ADP</text>
        <dbReference type="Rhea" id="RHEA:37459"/>
        <dbReference type="ChEBI" id="CHEBI:30616"/>
        <dbReference type="ChEBI" id="CHEBI:58130"/>
        <dbReference type="ChEBI" id="CHEBI:74946"/>
        <dbReference type="ChEBI" id="CHEBI:456216"/>
        <dbReference type="EC" id="2.7.4.24"/>
    </reaction>
    <physiologicalReaction direction="left-to-right" evidence="14">
        <dbReference type="Rhea" id="RHEA:37460"/>
    </physiologicalReaction>
</comment>
<evidence type="ECO:0000256" key="4">
    <source>
        <dbReference type="ARBA" id="ARBA00022490"/>
    </source>
</evidence>
<feature type="compositionally biased region" description="Polar residues" evidence="19">
    <location>
        <begin position="105"/>
        <end position="114"/>
    </location>
</feature>
<comment type="caution">
    <text evidence="21">The sequence shown here is derived from an EMBL/GenBank/DDBJ whole genome shotgun (WGS) entry which is preliminary data.</text>
</comment>
<dbReference type="EC" id="2.7.4.24" evidence="18"/>
<name>A0A7J6N489_PERCH</name>
<dbReference type="GO" id="GO:0000828">
    <property type="term" value="F:inositol hexakisphosphate kinase activity"/>
    <property type="evidence" value="ECO:0007669"/>
    <property type="project" value="UniProtKB-ARBA"/>
</dbReference>
<evidence type="ECO:0000256" key="12">
    <source>
        <dbReference type="ARBA" id="ARBA00022840"/>
    </source>
</evidence>
<dbReference type="FunFam" id="3.30.470.20:FF:000036">
    <property type="entry name" value="Inositol hexakisphosphate and diphosphoinositol-pentakisphosphate kinase"/>
    <property type="match status" value="1"/>
</dbReference>
<feature type="compositionally biased region" description="Polar residues" evidence="19">
    <location>
        <begin position="851"/>
        <end position="861"/>
    </location>
</feature>
<evidence type="ECO:0000256" key="7">
    <source>
        <dbReference type="ARBA" id="ARBA00022679"/>
    </source>
</evidence>
<evidence type="ECO:0000256" key="13">
    <source>
        <dbReference type="ARBA" id="ARBA00033696"/>
    </source>
</evidence>
<dbReference type="InterPro" id="IPR040557">
    <property type="entry name" value="VIP1_N"/>
</dbReference>
<sequence>MVATRAALLGDSETRRPAEKYQIVWCDTAGQQRPAGDEDRVGLCKPSRKSRWSRFVGGIFRCGCDKSERLMIEDDTRQPLCLEPPKSNSSTLALAVKSREESPTLGDSSASEGTLQHRRGGSHDHSLYMPLSIGGSKGLTHKLTLGVCCMRTKATSNPMQSLLRRLDASGAFDIIIFDEKMILEQDVSEWPIVQCYVSFHSKGFPLYKSLEYVKLRHPVEINKVEDQLKLRNRLTVYETLKSHDIPCPDFMAIDHLDYGDHQFVEADDYIIYDGRKLKKPFVEKPLDGDDHNIWIYYPTNVGGGCKKLFRKIGDKSSEFDSKQSRIRKDKKYIYEPFLPTGGMDVKVYMVGEMYSHAEARKAPTVDGKVMRNKNGKEIRYPITLSEVEKACGALIVQAFGQFVTGFDVLRTTGRSIVCDVNGWSFVKGNQRYYDDCAILVQKFFLDRFHITFTMPIPALKNEERMLEPINRTTPEVDEADEENFQHDKLRAVMIIMRHGDRKPKEKLKFKSSHKYFLDYVNGPSRTDDDDDDDGDDSDVGLSGRSPIDPHREVLIKSPEEMEKLLAKVKAALKEPDLCEKDRKNIDTLKMVLDLHEHFTGLNRKIQFKPTKWRVNDRGIEECEEVQVVAKWGGELTSLGRNQAEQLGRKLRQELFPINSDDCTSLLRLHSTFRHDFKIYSSHEGRCQTTAAAFTKGFLDLEGDLPPILVSLVCVDGFARKLLDRPIPKEDRNKVKKMIDTILHTDSSELKPGELLELMAPTDHKGTMEAARMIGNPIITMRKVGDLCLSFLELISSEITRLAEKHKLDSATVDYSEYDDGSPINGSSSPNALPDDPTSSPRGEGGGGSLPDTPQSNESESSPIRGGGGGRRGFLSSLGEKLRDRFSSTPFAALVRKDYAIGPGPKLPHELQDRVKRRYIQLQRIEHRWKKLVQGFLSPPEGEFDTTKVPDLWDCVYYDLVHHRNDVPPAALNVLEEMSAYLIPLQNWTSPSEFGIDKEDKIRIGVETSWRLLQKLLNDSEFMLDEITDSGQPRSNANAQTVGFDATGTPTLLPALSMGSTPSRSCNKNSPTNAVRQCIVHSHRVKDNEEASADSSITTSENKKVSGGASTRSISDERTKSYSREGSVDKLSRGAAPELRAQLRQAMRDGSDWHPKLHETVAQITGMKSTSKCVRTRIYVTSASTMHSLLNVLLNGDDEHMKSPIDPSTIRDITDLHYLTHISLRVFEADDYDGPSTAHDTERRHRTVSTQSSRQDLTRYRVEIGLSPGVQVVDHTPTGLQINHYPPGNRIRESELEVAPLKPVVNVGTLKSYYTLEELDTYLTSVLCRSDNPCGGGHPTGHGRHGFPVLARFHHCVDSDTEPDTDYHPHEGEEEEEGTMSPLALASTTSSHPYLFYIILSPLWRHGPSGLNMALIRFTLLLSATMGAAEGRVHAGHGPIHVVPLTPTTAGGLIDIETGAGNLRGIGSVRAHHVASFFEYHTLVTKNQIERLRDHHRDLFAQYYDFDGVSDLEEGIGLEGGRIKRHMHGRAYQVSPNGVIPLTNLRDSQYVGPIGVGTVEDGSKPQAMVNVVFDTGSTNLWVQSALCTSEPCRNRHKFNMLESMSFLNTTVPNHLDIQFGTGELRGPEGVDTLSVGPYQVRDQTFAMIEEELGKIFYEIPFEGILGLAFPSMAADGHVPFFDNVMKQNVLGGQNEFSFYFEPMPSTRSAILFGGVDSRFYKGDIKMFQVTQEHYWSVDLDDFLIGNASYGVLSSGRQSFFEDFMNEVDTGPSGFHTELHEGDQGQRVRKLIIDTGTTYFTAPPGLAEKILRRLPGGQCEHIGKDKEAYPDLHYMLRDEDGQPFDLAIPSSVYMVGTGDGYCEPAFMAIPVPDEYGPAFLFGEVFMRHWFTTFDRGDGSPGAAFVGFAEARHDANPFSFSGEYTPE</sequence>
<dbReference type="InterPro" id="IPR001969">
    <property type="entry name" value="Aspartic_peptidase_AS"/>
</dbReference>
<dbReference type="SUPFAM" id="SSF50630">
    <property type="entry name" value="Acid proteases"/>
    <property type="match status" value="1"/>
</dbReference>
<comment type="similarity">
    <text evidence="2 18">Belongs to the histidine acid phosphatase family. VIP1 subfamily.</text>
</comment>
<dbReference type="InterPro" id="IPR021109">
    <property type="entry name" value="Peptidase_aspartic_dom_sf"/>
</dbReference>
<dbReference type="GO" id="GO:0033857">
    <property type="term" value="F:5-diphosphoinositol pentakisphosphate 1-kinase activity"/>
    <property type="evidence" value="ECO:0007669"/>
    <property type="project" value="TreeGrafter"/>
</dbReference>
<evidence type="ECO:0000256" key="11">
    <source>
        <dbReference type="ARBA" id="ARBA00022801"/>
    </source>
</evidence>
<dbReference type="PROSITE" id="PS00616">
    <property type="entry name" value="HIS_ACID_PHOSPHAT_1"/>
    <property type="match status" value="1"/>
</dbReference>
<keyword evidence="22" id="KW-1185">Reference proteome</keyword>
<feature type="region of interest" description="Disordered" evidence="19">
    <location>
        <begin position="1357"/>
        <end position="1379"/>
    </location>
</feature>
<keyword evidence="7 18" id="KW-0808">Transferase</keyword>
<keyword evidence="11 17" id="KW-0378">Hydrolase</keyword>
<evidence type="ECO:0000256" key="6">
    <source>
        <dbReference type="ARBA" id="ARBA00022670"/>
    </source>
</evidence>
<dbReference type="GO" id="GO:0006020">
    <property type="term" value="P:inositol metabolic process"/>
    <property type="evidence" value="ECO:0007669"/>
    <property type="project" value="TreeGrafter"/>
</dbReference>
<dbReference type="PROSITE" id="PS51767">
    <property type="entry name" value="PEPTIDASE_A1"/>
    <property type="match status" value="1"/>
</dbReference>
<dbReference type="CDD" id="cd07061">
    <property type="entry name" value="HP_HAP_like"/>
    <property type="match status" value="1"/>
</dbReference>
<evidence type="ECO:0000259" key="20">
    <source>
        <dbReference type="PROSITE" id="PS51767"/>
    </source>
</evidence>
<comment type="similarity">
    <text evidence="3 17">Belongs to the peptidase A1 family.</text>
</comment>
<keyword evidence="5" id="KW-0597">Phosphoprotein</keyword>
<accession>A0A7J6N489</accession>
<keyword evidence="9 17" id="KW-0064">Aspartyl protease</keyword>
<dbReference type="SUPFAM" id="SSF53254">
    <property type="entry name" value="Phosphoglycerate mutase-like"/>
    <property type="match status" value="1"/>
</dbReference>
<evidence type="ECO:0000256" key="17">
    <source>
        <dbReference type="RuleBase" id="RU000454"/>
    </source>
</evidence>
<dbReference type="InterPro" id="IPR000560">
    <property type="entry name" value="His_Pase_clade-2"/>
</dbReference>
<dbReference type="GO" id="GO:0005524">
    <property type="term" value="F:ATP binding"/>
    <property type="evidence" value="ECO:0007669"/>
    <property type="project" value="UniProtKB-KW"/>
</dbReference>
<evidence type="ECO:0000256" key="14">
    <source>
        <dbReference type="ARBA" id="ARBA00034629"/>
    </source>
</evidence>
<evidence type="ECO:0000256" key="9">
    <source>
        <dbReference type="ARBA" id="ARBA00022750"/>
    </source>
</evidence>
<evidence type="ECO:0000256" key="16">
    <source>
        <dbReference type="PIRSR" id="PIRSR601461-2"/>
    </source>
</evidence>
<feature type="compositionally biased region" description="Polar residues" evidence="19">
    <location>
        <begin position="823"/>
        <end position="840"/>
    </location>
</feature>
<evidence type="ECO:0000256" key="10">
    <source>
        <dbReference type="ARBA" id="ARBA00022777"/>
    </source>
</evidence>
<dbReference type="Gene3D" id="3.40.50.1240">
    <property type="entry name" value="Phosphoglycerate mutase-like"/>
    <property type="match status" value="1"/>
</dbReference>
<keyword evidence="12 18" id="KW-0067">ATP-binding</keyword>
<evidence type="ECO:0000256" key="18">
    <source>
        <dbReference type="RuleBase" id="RU365032"/>
    </source>
</evidence>
<dbReference type="PROSITE" id="PS00141">
    <property type="entry name" value="ASP_PROTEASE"/>
    <property type="match status" value="1"/>
</dbReference>
<comment type="catalytic activity">
    <reaction evidence="13">
        <text>5-diphospho-1D-myo-inositol 1,2,3,4,6-pentakisphosphate + ATP + H(+) = 1,5-bis(diphospho)-1D-myo-inositol 2,3,4,6-tetrakisphosphate + ADP</text>
        <dbReference type="Rhea" id="RHEA:10276"/>
        <dbReference type="ChEBI" id="CHEBI:15378"/>
        <dbReference type="ChEBI" id="CHEBI:30616"/>
        <dbReference type="ChEBI" id="CHEBI:58628"/>
        <dbReference type="ChEBI" id="CHEBI:77983"/>
        <dbReference type="ChEBI" id="CHEBI:456216"/>
        <dbReference type="EC" id="2.7.4.24"/>
    </reaction>
    <physiologicalReaction direction="left-to-right" evidence="13">
        <dbReference type="Rhea" id="RHEA:10277"/>
    </physiologicalReaction>
</comment>
<protein>
    <recommendedName>
        <fullName evidence="18">Inositol hexakisphosphate and diphosphoinositol-pentakisphosphate kinase</fullName>
        <ecNumber evidence="18">2.7.4.24</ecNumber>
    </recommendedName>
</protein>
<dbReference type="InterPro" id="IPR029033">
    <property type="entry name" value="His_PPase_superfam"/>
</dbReference>
<dbReference type="Gene3D" id="3.40.50.11950">
    <property type="match status" value="1"/>
</dbReference>
<dbReference type="Pfam" id="PF00026">
    <property type="entry name" value="Asp"/>
    <property type="match status" value="1"/>
</dbReference>
<proteinExistence type="inferred from homology"/>
<keyword evidence="10 18" id="KW-0418">Kinase</keyword>
<dbReference type="InterPro" id="IPR033121">
    <property type="entry name" value="PEPTIDASE_A1"/>
</dbReference>
<evidence type="ECO:0000256" key="5">
    <source>
        <dbReference type="ARBA" id="ARBA00022553"/>
    </source>
</evidence>
<dbReference type="FunFam" id="2.40.70.10:FF:000115">
    <property type="entry name" value="Lysosomal aspartic protease"/>
    <property type="match status" value="1"/>
</dbReference>
<comment type="function">
    <text evidence="18">Bifunctional inositol kinase that acts in concert with the IP6K kinases to synthesize the diphosphate group-containing inositol pyrophosphates diphosphoinositol pentakisphosphate, PP-InsP5, and bis-diphosphoinositol tetrakisphosphate, (PP)2-InsP4. PP-InsP5 and (PP)2-InsP4, also respectively called InsP7 and InsP8, may regulate a variety of cellular processes, including apoptosis, vesicle trafficking, cytoskeletal dynamics, and exocytosis. Phosphorylates inositol hexakisphosphate (InsP6).</text>
</comment>
<dbReference type="GO" id="GO:0005829">
    <property type="term" value="C:cytosol"/>
    <property type="evidence" value="ECO:0007669"/>
    <property type="project" value="UniProtKB-SubCell"/>
</dbReference>
<keyword evidence="16" id="KW-1015">Disulfide bond</keyword>
<dbReference type="InterPro" id="IPR001461">
    <property type="entry name" value="Aspartic_peptidase_A1"/>
</dbReference>
<dbReference type="Proteomes" id="UP000591131">
    <property type="component" value="Unassembled WGS sequence"/>
</dbReference>
<dbReference type="GO" id="GO:0032958">
    <property type="term" value="P:inositol phosphate biosynthetic process"/>
    <property type="evidence" value="ECO:0007669"/>
    <property type="project" value="TreeGrafter"/>
</dbReference>
<dbReference type="GO" id="GO:0016485">
    <property type="term" value="P:protein processing"/>
    <property type="evidence" value="ECO:0007669"/>
    <property type="project" value="UniProtKB-ARBA"/>
</dbReference>
<feature type="domain" description="Peptidase A1" evidence="20">
    <location>
        <begin position="1549"/>
        <end position="1901"/>
    </location>
</feature>
<dbReference type="OrthoDB" id="18042at2759"/>